<accession>A0A4Y2JF59</accession>
<dbReference type="AlphaFoldDB" id="A0A4Y2JF59"/>
<dbReference type="Proteomes" id="UP000499080">
    <property type="component" value="Unassembled WGS sequence"/>
</dbReference>
<reference evidence="1 2" key="1">
    <citation type="journal article" date="2019" name="Sci. Rep.">
        <title>Orb-weaving spider Araneus ventricosus genome elucidates the spidroin gene catalogue.</title>
        <authorList>
            <person name="Kono N."/>
            <person name="Nakamura H."/>
            <person name="Ohtoshi R."/>
            <person name="Moran D.A.P."/>
            <person name="Shinohara A."/>
            <person name="Yoshida Y."/>
            <person name="Fujiwara M."/>
            <person name="Mori M."/>
            <person name="Tomita M."/>
            <person name="Arakawa K."/>
        </authorList>
    </citation>
    <scope>NUCLEOTIDE SEQUENCE [LARGE SCALE GENOMIC DNA]</scope>
</reference>
<evidence type="ECO:0000313" key="1">
    <source>
        <dbReference type="EMBL" id="GBM88667.1"/>
    </source>
</evidence>
<proteinExistence type="predicted"/>
<sequence>MNLVFSSAECHFSFSSSTKPPSHFFRWSCVSPLCRLFQIKRNLSYLKRGNFFPFPDSLFLLRGFLFGFAIGFPSEIRERLYLLSPADIRNGRSEDTVRWRCPPKAWACMPHDASRRLVRISV</sequence>
<comment type="caution">
    <text evidence="1">The sequence shown here is derived from an EMBL/GenBank/DDBJ whole genome shotgun (WGS) entry which is preliminary data.</text>
</comment>
<name>A0A4Y2JF59_ARAVE</name>
<evidence type="ECO:0000313" key="2">
    <source>
        <dbReference type="Proteomes" id="UP000499080"/>
    </source>
</evidence>
<keyword evidence="2" id="KW-1185">Reference proteome</keyword>
<organism evidence="1 2">
    <name type="scientific">Araneus ventricosus</name>
    <name type="common">Orbweaver spider</name>
    <name type="synonym">Epeira ventricosa</name>
    <dbReference type="NCBI Taxonomy" id="182803"/>
    <lineage>
        <taxon>Eukaryota</taxon>
        <taxon>Metazoa</taxon>
        <taxon>Ecdysozoa</taxon>
        <taxon>Arthropoda</taxon>
        <taxon>Chelicerata</taxon>
        <taxon>Arachnida</taxon>
        <taxon>Araneae</taxon>
        <taxon>Araneomorphae</taxon>
        <taxon>Entelegynae</taxon>
        <taxon>Araneoidea</taxon>
        <taxon>Araneidae</taxon>
        <taxon>Araneus</taxon>
    </lineage>
</organism>
<dbReference type="EMBL" id="BGPR01003482">
    <property type="protein sequence ID" value="GBM88667.1"/>
    <property type="molecule type" value="Genomic_DNA"/>
</dbReference>
<protein>
    <submittedName>
        <fullName evidence="1">Uncharacterized protein</fullName>
    </submittedName>
</protein>
<gene>
    <name evidence="1" type="ORF">AVEN_10503_1</name>
</gene>